<name>A0A0M2UUX5_9BACT</name>
<accession>A0A0M2UUX5</accession>
<gene>
    <name evidence="1" type="ORF">BROFUL_01450</name>
</gene>
<protein>
    <submittedName>
        <fullName evidence="1">Uncharacterized protein</fullName>
    </submittedName>
</protein>
<organism evidence="1 2">
    <name type="scientific">Candidatus Brocadia fulgida</name>
    <dbReference type="NCBI Taxonomy" id="380242"/>
    <lineage>
        <taxon>Bacteria</taxon>
        <taxon>Pseudomonadati</taxon>
        <taxon>Planctomycetota</taxon>
        <taxon>Candidatus Brocadiia</taxon>
        <taxon>Candidatus Brocadiales</taxon>
        <taxon>Candidatus Brocadiaceae</taxon>
        <taxon>Candidatus Brocadia</taxon>
    </lineage>
</organism>
<evidence type="ECO:0000313" key="1">
    <source>
        <dbReference type="EMBL" id="KKO19848.1"/>
    </source>
</evidence>
<keyword evidence="2" id="KW-1185">Reference proteome</keyword>
<dbReference type="AlphaFoldDB" id="A0A0M2UUX5"/>
<comment type="caution">
    <text evidence="1">The sequence shown here is derived from an EMBL/GenBank/DDBJ whole genome shotgun (WGS) entry which is preliminary data.</text>
</comment>
<reference evidence="1 2" key="1">
    <citation type="journal article" date="2013" name="BMC Microbiol.">
        <title>Identification of the type II cytochrome c maturation pathway in anammox bacteria by comparative genomics.</title>
        <authorList>
            <person name="Ferousi C."/>
            <person name="Speth D.R."/>
            <person name="Reimann J."/>
            <person name="Op den Camp H.J."/>
            <person name="Allen J.W."/>
            <person name="Keltjens J.T."/>
            <person name="Jetten M.S."/>
        </authorList>
    </citation>
    <scope>NUCLEOTIDE SEQUENCE [LARGE SCALE GENOMIC DNA]</scope>
    <source>
        <strain evidence="1">RU1</strain>
    </source>
</reference>
<sequence length="100" mass="10879">MLIHNSWDGYAAIKSPFVMGEGGCKKIYLNAFVLGNTMKGGILQQIQRTVFMAGGLMTIGCGTLDRAKMSNLNLICQNVSSKEILAKVVVRQSKKNSLNL</sequence>
<proteinExistence type="predicted"/>
<evidence type="ECO:0000313" key="2">
    <source>
        <dbReference type="Proteomes" id="UP000034954"/>
    </source>
</evidence>
<dbReference type="Proteomes" id="UP000034954">
    <property type="component" value="Unassembled WGS sequence"/>
</dbReference>
<dbReference type="EMBL" id="LAQJ01000147">
    <property type="protein sequence ID" value="KKO19848.1"/>
    <property type="molecule type" value="Genomic_DNA"/>
</dbReference>